<dbReference type="PROSITE" id="PS51352">
    <property type="entry name" value="THIOREDOXIN_2"/>
    <property type="match status" value="1"/>
</dbReference>
<evidence type="ECO:0000256" key="1">
    <source>
        <dbReference type="SAM" id="MobiDB-lite"/>
    </source>
</evidence>
<gene>
    <name evidence="4" type="ORF">GCM10009749_06240</name>
</gene>
<dbReference type="InterPro" id="IPR013766">
    <property type="entry name" value="Thioredoxin_domain"/>
</dbReference>
<feature type="domain" description="Thioredoxin" evidence="3">
    <location>
        <begin position="56"/>
        <end position="172"/>
    </location>
</feature>
<dbReference type="SUPFAM" id="SSF52833">
    <property type="entry name" value="Thioredoxin-like"/>
    <property type="match status" value="1"/>
</dbReference>
<accession>A0ABP4Y1J8</accession>
<dbReference type="CDD" id="cd02947">
    <property type="entry name" value="TRX_family"/>
    <property type="match status" value="1"/>
</dbReference>
<keyword evidence="5" id="KW-1185">Reference proteome</keyword>
<evidence type="ECO:0000313" key="4">
    <source>
        <dbReference type="EMBL" id="GAA1800899.1"/>
    </source>
</evidence>
<keyword evidence="2" id="KW-0732">Signal</keyword>
<comment type="caution">
    <text evidence="4">The sequence shown here is derived from an EMBL/GenBank/DDBJ whole genome shotgun (WGS) entry which is preliminary data.</text>
</comment>
<evidence type="ECO:0000256" key="2">
    <source>
        <dbReference type="SAM" id="SignalP"/>
    </source>
</evidence>
<evidence type="ECO:0000259" key="3">
    <source>
        <dbReference type="PROSITE" id="PS51352"/>
    </source>
</evidence>
<dbReference type="PROSITE" id="PS51257">
    <property type="entry name" value="PROKAR_LIPOPROTEIN"/>
    <property type="match status" value="1"/>
</dbReference>
<dbReference type="EMBL" id="BAAANJ010000001">
    <property type="protein sequence ID" value="GAA1800899.1"/>
    <property type="molecule type" value="Genomic_DNA"/>
</dbReference>
<dbReference type="Proteomes" id="UP001500002">
    <property type="component" value="Unassembled WGS sequence"/>
</dbReference>
<dbReference type="Gene3D" id="3.40.30.10">
    <property type="entry name" value="Glutaredoxin"/>
    <property type="match status" value="1"/>
</dbReference>
<sequence>MYARTGGVVAVLVAGLVTALALSGCAGPMTDAPGASASSEPTAPVESTPPSTPEGGDAASESPAAAAPAAPGAYVDYTDGAVETTAGTKALFFHASWCPQCRALEDDLNAEGVPDGLTVFKVDYDSRTDLRQRYGVTLQTTIVFVDDAGEKISSAVLYDEPSVASLVAAMPG</sequence>
<dbReference type="InterPro" id="IPR036249">
    <property type="entry name" value="Thioredoxin-like_sf"/>
</dbReference>
<proteinExistence type="predicted"/>
<dbReference type="RefSeq" id="WP_344293265.1">
    <property type="nucleotide sequence ID" value="NZ_BAAANJ010000001.1"/>
</dbReference>
<dbReference type="Pfam" id="PF00085">
    <property type="entry name" value="Thioredoxin"/>
    <property type="match status" value="1"/>
</dbReference>
<protein>
    <recommendedName>
        <fullName evidence="3">Thioredoxin domain-containing protein</fullName>
    </recommendedName>
</protein>
<reference evidence="5" key="1">
    <citation type="journal article" date="2019" name="Int. J. Syst. Evol. Microbiol.">
        <title>The Global Catalogue of Microorganisms (GCM) 10K type strain sequencing project: providing services to taxonomists for standard genome sequencing and annotation.</title>
        <authorList>
            <consortium name="The Broad Institute Genomics Platform"/>
            <consortium name="The Broad Institute Genome Sequencing Center for Infectious Disease"/>
            <person name="Wu L."/>
            <person name="Ma J."/>
        </authorList>
    </citation>
    <scope>NUCLEOTIDE SEQUENCE [LARGE SCALE GENOMIC DNA]</scope>
    <source>
        <strain evidence="5">JCM 14322</strain>
    </source>
</reference>
<feature type="compositionally biased region" description="Low complexity" evidence="1">
    <location>
        <begin position="54"/>
        <end position="65"/>
    </location>
</feature>
<evidence type="ECO:0000313" key="5">
    <source>
        <dbReference type="Proteomes" id="UP001500002"/>
    </source>
</evidence>
<name>A0ABP4Y1J8_9MICO</name>
<feature type="chain" id="PRO_5046378380" description="Thioredoxin domain-containing protein" evidence="2">
    <location>
        <begin position="27"/>
        <end position="172"/>
    </location>
</feature>
<feature type="region of interest" description="Disordered" evidence="1">
    <location>
        <begin position="32"/>
        <end position="65"/>
    </location>
</feature>
<organism evidence="4 5">
    <name type="scientific">Agromyces neolithicus</name>
    <dbReference type="NCBI Taxonomy" id="269420"/>
    <lineage>
        <taxon>Bacteria</taxon>
        <taxon>Bacillati</taxon>
        <taxon>Actinomycetota</taxon>
        <taxon>Actinomycetes</taxon>
        <taxon>Micrococcales</taxon>
        <taxon>Microbacteriaceae</taxon>
        <taxon>Agromyces</taxon>
    </lineage>
</organism>
<feature type="signal peptide" evidence="2">
    <location>
        <begin position="1"/>
        <end position="26"/>
    </location>
</feature>